<keyword evidence="1" id="KW-0472">Membrane</keyword>
<keyword evidence="3" id="KW-1185">Reference proteome</keyword>
<name>A0ABV3Z266_9PROT</name>
<sequence>MRNIEAMFGGVLALVVLGIAFYAVMNANIGTGGEATDTQTSNVSISSNASAGEMTPTLTSNGGQDLVCECYDAAFSLAGKVDVLSPEYRTGFQQCRARGGVDAGDAWTAGWNARLSGRPYEASCKSYKRRR</sequence>
<gene>
    <name evidence="2" type="ORF">ABFZ84_04925</name>
</gene>
<feature type="transmembrane region" description="Helical" evidence="1">
    <location>
        <begin position="6"/>
        <end position="24"/>
    </location>
</feature>
<dbReference type="RefSeq" id="WP_369312819.1">
    <property type="nucleotide sequence ID" value="NZ_JBEHZE010000001.1"/>
</dbReference>
<evidence type="ECO:0000256" key="1">
    <source>
        <dbReference type="SAM" id="Phobius"/>
    </source>
</evidence>
<proteinExistence type="predicted"/>
<dbReference type="Proteomes" id="UP001560685">
    <property type="component" value="Unassembled WGS sequence"/>
</dbReference>
<accession>A0ABV3Z266</accession>
<protein>
    <submittedName>
        <fullName evidence="2">Uncharacterized protein</fullName>
    </submittedName>
</protein>
<keyword evidence="1" id="KW-0812">Transmembrane</keyword>
<organism evidence="2 3">
    <name type="scientific">Hyphococcus lacteus</name>
    <dbReference type="NCBI Taxonomy" id="3143536"/>
    <lineage>
        <taxon>Bacteria</taxon>
        <taxon>Pseudomonadati</taxon>
        <taxon>Pseudomonadota</taxon>
        <taxon>Alphaproteobacteria</taxon>
        <taxon>Parvularculales</taxon>
        <taxon>Parvularculaceae</taxon>
        <taxon>Hyphococcus</taxon>
    </lineage>
</organism>
<evidence type="ECO:0000313" key="3">
    <source>
        <dbReference type="Proteomes" id="UP001560685"/>
    </source>
</evidence>
<reference evidence="2 3" key="1">
    <citation type="submission" date="2024-05" db="EMBL/GenBank/DDBJ databases">
        <title>Three bacterial strains, DH-69, EH-24, and ECK-19 isolated from coastal sediments.</title>
        <authorList>
            <person name="Ye Y.-Q."/>
            <person name="Du Z.-J."/>
        </authorList>
    </citation>
    <scope>NUCLEOTIDE SEQUENCE [LARGE SCALE GENOMIC DNA]</scope>
    <source>
        <strain evidence="2 3">ECK-19</strain>
    </source>
</reference>
<keyword evidence="1" id="KW-1133">Transmembrane helix</keyword>
<comment type="caution">
    <text evidence="2">The sequence shown here is derived from an EMBL/GenBank/DDBJ whole genome shotgun (WGS) entry which is preliminary data.</text>
</comment>
<dbReference type="EMBL" id="JBEHZE010000001">
    <property type="protein sequence ID" value="MEX6632885.1"/>
    <property type="molecule type" value="Genomic_DNA"/>
</dbReference>
<evidence type="ECO:0000313" key="2">
    <source>
        <dbReference type="EMBL" id="MEX6632885.1"/>
    </source>
</evidence>